<proteinExistence type="inferred from homology"/>
<dbReference type="KEGG" id="dor:Desor_4763"/>
<dbReference type="InterPro" id="IPR000847">
    <property type="entry name" value="LysR_HTH_N"/>
</dbReference>
<evidence type="ECO:0000256" key="4">
    <source>
        <dbReference type="ARBA" id="ARBA00023163"/>
    </source>
</evidence>
<name>G7WG73_DESOD</name>
<dbReference type="AlphaFoldDB" id="G7WG73"/>
<evidence type="ECO:0000259" key="5">
    <source>
        <dbReference type="PROSITE" id="PS50931"/>
    </source>
</evidence>
<dbReference type="InterPro" id="IPR036388">
    <property type="entry name" value="WH-like_DNA-bd_sf"/>
</dbReference>
<dbReference type="InterPro" id="IPR005119">
    <property type="entry name" value="LysR_subst-bd"/>
</dbReference>
<reference evidence="7" key="1">
    <citation type="submission" date="2011-11" db="EMBL/GenBank/DDBJ databases">
        <title>Complete sequence of Desulfosporosinus orientis DSM 765.</title>
        <authorList>
            <person name="Lucas S."/>
            <person name="Han J."/>
            <person name="Lapidus A."/>
            <person name="Cheng J.-F."/>
            <person name="Goodwin L."/>
            <person name="Pitluck S."/>
            <person name="Peters L."/>
            <person name="Ovchinnikova G."/>
            <person name="Teshima H."/>
            <person name="Detter J.C."/>
            <person name="Han C."/>
            <person name="Tapia R."/>
            <person name="Land M."/>
            <person name="Hauser L."/>
            <person name="Kyrpides N."/>
            <person name="Ivanova N."/>
            <person name="Pagani I."/>
            <person name="Pester M."/>
            <person name="Spring S."/>
            <person name="Ollivier B."/>
            <person name="Rattei T."/>
            <person name="Klenk H.-P."/>
            <person name="Wagner M."/>
            <person name="Loy A."/>
            <person name="Woyke T."/>
        </authorList>
    </citation>
    <scope>NUCLEOTIDE SEQUENCE [LARGE SCALE GENOMIC DNA]</scope>
    <source>
        <strain evidence="7">ATCC 19365 / DSM 765 / NCIMB 8382 / VKM B-1628</strain>
    </source>
</reference>
<dbReference type="PATRIC" id="fig|768706.3.peg.4844"/>
<evidence type="ECO:0000256" key="1">
    <source>
        <dbReference type="ARBA" id="ARBA00009437"/>
    </source>
</evidence>
<dbReference type="Gene3D" id="1.10.10.10">
    <property type="entry name" value="Winged helix-like DNA-binding domain superfamily/Winged helix DNA-binding domain"/>
    <property type="match status" value="1"/>
</dbReference>
<dbReference type="GO" id="GO:0003700">
    <property type="term" value="F:DNA-binding transcription factor activity"/>
    <property type="evidence" value="ECO:0007669"/>
    <property type="project" value="InterPro"/>
</dbReference>
<evidence type="ECO:0000256" key="3">
    <source>
        <dbReference type="ARBA" id="ARBA00023125"/>
    </source>
</evidence>
<dbReference type="SUPFAM" id="SSF46785">
    <property type="entry name" value="Winged helix' DNA-binding domain"/>
    <property type="match status" value="1"/>
</dbReference>
<comment type="similarity">
    <text evidence="1">Belongs to the LysR transcriptional regulatory family.</text>
</comment>
<dbReference type="Proteomes" id="UP000006346">
    <property type="component" value="Chromosome"/>
</dbReference>
<reference evidence="6 7" key="2">
    <citation type="journal article" date="2012" name="J. Bacteriol.">
        <title>Complete genome sequences of Desulfosporosinus orientis DSM765T, Desulfosporosinus youngiae DSM17734T, Desulfosporosinus meridiei DSM13257T, and Desulfosporosinus acidiphilus DSM22704T.</title>
        <authorList>
            <person name="Pester M."/>
            <person name="Brambilla E."/>
            <person name="Alazard D."/>
            <person name="Rattei T."/>
            <person name="Weinmaier T."/>
            <person name="Han J."/>
            <person name="Lucas S."/>
            <person name="Lapidus A."/>
            <person name="Cheng J.F."/>
            <person name="Goodwin L."/>
            <person name="Pitluck S."/>
            <person name="Peters L."/>
            <person name="Ovchinnikova G."/>
            <person name="Teshima H."/>
            <person name="Detter J.C."/>
            <person name="Han C.S."/>
            <person name="Tapia R."/>
            <person name="Land M.L."/>
            <person name="Hauser L."/>
            <person name="Kyrpides N.C."/>
            <person name="Ivanova N.N."/>
            <person name="Pagani I."/>
            <person name="Huntmann M."/>
            <person name="Wei C.L."/>
            <person name="Davenport K.W."/>
            <person name="Daligault H."/>
            <person name="Chain P.S."/>
            <person name="Chen A."/>
            <person name="Mavromatis K."/>
            <person name="Markowitz V."/>
            <person name="Szeto E."/>
            <person name="Mikhailova N."/>
            <person name="Pati A."/>
            <person name="Wagner M."/>
            <person name="Woyke T."/>
            <person name="Ollivier B."/>
            <person name="Klenk H.P."/>
            <person name="Spring S."/>
            <person name="Loy A."/>
        </authorList>
    </citation>
    <scope>NUCLEOTIDE SEQUENCE [LARGE SCALE GENOMIC DNA]</scope>
    <source>
        <strain evidence="7">ATCC 19365 / DSM 765 / NCIMB 8382 / VKM B-1628</strain>
    </source>
</reference>
<dbReference type="Pfam" id="PF03466">
    <property type="entry name" value="LysR_substrate"/>
    <property type="match status" value="1"/>
</dbReference>
<sequence>MLHAELYKIFYFTSMCRSISEAADRLYISQPAISKSIKKLETLTGCTLFIRNSKGVTLTTEGQILYDYVKSAFETLNNGEMMLEKLKKRTEGIVKVGISNTLCRYFFLPHLEAFHYQYPGIHIQIINRPSPDTLKLLEQGQLDFGIISIPMDKGDLEYFELMTIQDIFVAGSKYDIPDCALPLKKLGSYPLLMMEAGNLSRIHIDDYFKANHLSFTPEIEISSMDILIEFAKIGLGFASVIKSFVTEELALGILKEVPVSPAIPQRKIGIALKKNIPVSLASQSFIEYLKGTRVLSQ</sequence>
<dbReference type="eggNOG" id="COG0583">
    <property type="taxonomic scope" value="Bacteria"/>
</dbReference>
<accession>G7WG73</accession>
<dbReference type="OrthoDB" id="9778774at2"/>
<dbReference type="SUPFAM" id="SSF53850">
    <property type="entry name" value="Periplasmic binding protein-like II"/>
    <property type="match status" value="1"/>
</dbReference>
<dbReference type="Gene3D" id="3.40.190.290">
    <property type="match status" value="1"/>
</dbReference>
<gene>
    <name evidence="6" type="ordered locus">Desor_4763</name>
</gene>
<dbReference type="EMBL" id="CP003108">
    <property type="protein sequence ID" value="AET70167.1"/>
    <property type="molecule type" value="Genomic_DNA"/>
</dbReference>
<protein>
    <submittedName>
        <fullName evidence="6">Transcriptional regulator</fullName>
    </submittedName>
</protein>
<evidence type="ECO:0000313" key="7">
    <source>
        <dbReference type="Proteomes" id="UP000006346"/>
    </source>
</evidence>
<dbReference type="PANTHER" id="PTHR30126">
    <property type="entry name" value="HTH-TYPE TRANSCRIPTIONAL REGULATOR"/>
    <property type="match status" value="1"/>
</dbReference>
<evidence type="ECO:0000256" key="2">
    <source>
        <dbReference type="ARBA" id="ARBA00023015"/>
    </source>
</evidence>
<dbReference type="RefSeq" id="WP_014186974.1">
    <property type="nucleotide sequence ID" value="NC_016584.1"/>
</dbReference>
<keyword evidence="7" id="KW-1185">Reference proteome</keyword>
<dbReference type="InterPro" id="IPR036390">
    <property type="entry name" value="WH_DNA-bd_sf"/>
</dbReference>
<dbReference type="GO" id="GO:0000976">
    <property type="term" value="F:transcription cis-regulatory region binding"/>
    <property type="evidence" value="ECO:0007669"/>
    <property type="project" value="TreeGrafter"/>
</dbReference>
<keyword evidence="4" id="KW-0804">Transcription</keyword>
<dbReference type="STRING" id="768706.Desor_4763"/>
<dbReference type="Pfam" id="PF00126">
    <property type="entry name" value="HTH_1"/>
    <property type="match status" value="1"/>
</dbReference>
<dbReference type="CDD" id="cd05466">
    <property type="entry name" value="PBP2_LTTR_substrate"/>
    <property type="match status" value="1"/>
</dbReference>
<organism evidence="6 7">
    <name type="scientific">Desulfosporosinus orientis (strain ATCC 19365 / DSM 765 / NCIMB 8382 / VKM B-1628 / Singapore I)</name>
    <name type="common">Desulfotomaculum orientis</name>
    <dbReference type="NCBI Taxonomy" id="768706"/>
    <lineage>
        <taxon>Bacteria</taxon>
        <taxon>Bacillati</taxon>
        <taxon>Bacillota</taxon>
        <taxon>Clostridia</taxon>
        <taxon>Eubacteriales</taxon>
        <taxon>Desulfitobacteriaceae</taxon>
        <taxon>Desulfosporosinus</taxon>
    </lineage>
</organism>
<keyword evidence="3" id="KW-0238">DNA-binding</keyword>
<evidence type="ECO:0000313" key="6">
    <source>
        <dbReference type="EMBL" id="AET70167.1"/>
    </source>
</evidence>
<dbReference type="PROSITE" id="PS50931">
    <property type="entry name" value="HTH_LYSR"/>
    <property type="match status" value="1"/>
</dbReference>
<feature type="domain" description="HTH lysR-type" evidence="5">
    <location>
        <begin position="16"/>
        <end position="59"/>
    </location>
</feature>
<keyword evidence="2" id="KW-0805">Transcription regulation</keyword>
<dbReference type="PANTHER" id="PTHR30126:SF64">
    <property type="entry name" value="HTH-TYPE TRANSCRIPTIONAL REGULATOR CITR"/>
    <property type="match status" value="1"/>
</dbReference>
<dbReference type="PRINTS" id="PR00039">
    <property type="entry name" value="HTHLYSR"/>
</dbReference>
<dbReference type="HOGENOM" id="CLU_039613_6_1_9"/>